<evidence type="ECO:0000256" key="1">
    <source>
        <dbReference type="SAM" id="MobiDB-lite"/>
    </source>
</evidence>
<name>A0A8H3YDI3_9TREE</name>
<dbReference type="Gene3D" id="3.30.70.100">
    <property type="match status" value="1"/>
</dbReference>
<dbReference type="GO" id="GO:0016857">
    <property type="term" value="F:racemase and epimerase activity, acting on carbohydrates and derivatives"/>
    <property type="evidence" value="ECO:0007669"/>
    <property type="project" value="InterPro"/>
</dbReference>
<evidence type="ECO:0000313" key="2">
    <source>
        <dbReference type="EMBL" id="GHJ83816.1"/>
    </source>
</evidence>
<sequence length="167" mass="18480">MTLQNNAAPPFVNTLPASEGHPIPSLPKTDEGIRVCQVIGLKPEALEEYKRVHEDVFEGVLKALRRAGVVDYSIHHFELPLNPSSTTTSSASTPSTTHILVAHMRYINSTSLDDFKRDMAKIGEDPETQRWWQLTDNMQSSFIPGAVGSATGPGWWSTGKEVFRFEG</sequence>
<feature type="region of interest" description="Disordered" evidence="1">
    <location>
        <begin position="1"/>
        <end position="28"/>
    </location>
</feature>
<dbReference type="SUPFAM" id="SSF54909">
    <property type="entry name" value="Dimeric alpha+beta barrel"/>
    <property type="match status" value="1"/>
</dbReference>
<organism evidence="2 3">
    <name type="scientific">Naganishia liquefaciens</name>
    <dbReference type="NCBI Taxonomy" id="104408"/>
    <lineage>
        <taxon>Eukaryota</taxon>
        <taxon>Fungi</taxon>
        <taxon>Dikarya</taxon>
        <taxon>Basidiomycota</taxon>
        <taxon>Agaricomycotina</taxon>
        <taxon>Tremellomycetes</taxon>
        <taxon>Filobasidiales</taxon>
        <taxon>Filobasidiaceae</taxon>
        <taxon>Naganishia</taxon>
    </lineage>
</organism>
<dbReference type="Proteomes" id="UP000620104">
    <property type="component" value="Unassembled WGS sequence"/>
</dbReference>
<dbReference type="InterPro" id="IPR008000">
    <property type="entry name" value="Rham/fucose_mutarotase"/>
</dbReference>
<accession>A0A8H3YDI3</accession>
<evidence type="ECO:0000313" key="3">
    <source>
        <dbReference type="Proteomes" id="UP000620104"/>
    </source>
</evidence>
<protein>
    <recommendedName>
        <fullName evidence="4">L-rhamnose mutarotase</fullName>
    </recommendedName>
</protein>
<proteinExistence type="predicted"/>
<dbReference type="PANTHER" id="PTHR34389:SF2">
    <property type="entry name" value="L-RHAMNOSE MUTAROTASE"/>
    <property type="match status" value="1"/>
</dbReference>
<dbReference type="Pfam" id="PF05336">
    <property type="entry name" value="rhaM"/>
    <property type="match status" value="2"/>
</dbReference>
<keyword evidence="3" id="KW-1185">Reference proteome</keyword>
<evidence type="ECO:0008006" key="4">
    <source>
        <dbReference type="Google" id="ProtNLM"/>
    </source>
</evidence>
<dbReference type="AlphaFoldDB" id="A0A8H3YDI3"/>
<gene>
    <name evidence="2" type="ORF">NliqN6_0218</name>
</gene>
<reference evidence="2" key="1">
    <citation type="submission" date="2020-07" db="EMBL/GenBank/DDBJ databases">
        <title>Draft Genome Sequence of a Deep-Sea Yeast, Naganishia (Cryptococcus) liquefaciens strain N6.</title>
        <authorList>
            <person name="Han Y.W."/>
            <person name="Kajitani R."/>
            <person name="Morimoto H."/>
            <person name="Parhat M."/>
            <person name="Tsubouchi H."/>
            <person name="Bakenova O."/>
            <person name="Ogata M."/>
            <person name="Argunhan B."/>
            <person name="Aoki R."/>
            <person name="Kajiwara S."/>
            <person name="Itoh T."/>
            <person name="Iwasaki H."/>
        </authorList>
    </citation>
    <scope>NUCLEOTIDE SEQUENCE</scope>
    <source>
        <strain evidence="2">N6</strain>
    </source>
</reference>
<dbReference type="EMBL" id="BLZA01000005">
    <property type="protein sequence ID" value="GHJ83816.1"/>
    <property type="molecule type" value="Genomic_DNA"/>
</dbReference>
<dbReference type="PANTHER" id="PTHR34389">
    <property type="entry name" value="L-RHAMNOSE MUTAROTASE"/>
    <property type="match status" value="1"/>
</dbReference>
<dbReference type="OrthoDB" id="9981546at2759"/>
<dbReference type="InterPro" id="IPR011008">
    <property type="entry name" value="Dimeric_a/b-barrel"/>
</dbReference>
<comment type="caution">
    <text evidence="2">The sequence shown here is derived from an EMBL/GenBank/DDBJ whole genome shotgun (WGS) entry which is preliminary data.</text>
</comment>